<organism evidence="2 3">
    <name type="scientific">Bagarius yarrelli</name>
    <name type="common">Goonch</name>
    <name type="synonym">Bagrus yarrelli</name>
    <dbReference type="NCBI Taxonomy" id="175774"/>
    <lineage>
        <taxon>Eukaryota</taxon>
        <taxon>Metazoa</taxon>
        <taxon>Chordata</taxon>
        <taxon>Craniata</taxon>
        <taxon>Vertebrata</taxon>
        <taxon>Euteleostomi</taxon>
        <taxon>Actinopterygii</taxon>
        <taxon>Neopterygii</taxon>
        <taxon>Teleostei</taxon>
        <taxon>Ostariophysi</taxon>
        <taxon>Siluriformes</taxon>
        <taxon>Sisoridae</taxon>
        <taxon>Sisorinae</taxon>
        <taxon>Bagarius</taxon>
    </lineage>
</organism>
<protein>
    <submittedName>
        <fullName evidence="2">Uncharacterized protein</fullName>
    </submittedName>
</protein>
<dbReference type="AlphaFoldDB" id="A0A556V7Z5"/>
<name>A0A556V7Z5_BAGYA</name>
<feature type="compositionally biased region" description="Acidic residues" evidence="1">
    <location>
        <begin position="66"/>
        <end position="75"/>
    </location>
</feature>
<sequence length="89" mass="10963">MLFFYQSALLTRIYPRSKVRDFYRKSLEASSKQTQYRKERVREGLSQQWKNKRGKQKKQYDRMQIQEEEEEEESWNTEGRGKTEESTRC</sequence>
<reference evidence="2 3" key="1">
    <citation type="journal article" date="2019" name="Genome Biol. Evol.">
        <title>Whole-Genome Sequencing of the Giant Devil Catfish, Bagarius yarrelli.</title>
        <authorList>
            <person name="Jiang W."/>
            <person name="Lv Y."/>
            <person name="Cheng L."/>
            <person name="Yang K."/>
            <person name="Chao B."/>
            <person name="Wang X."/>
            <person name="Li Y."/>
            <person name="Pan X."/>
            <person name="You X."/>
            <person name="Zhang Y."/>
            <person name="Yang J."/>
            <person name="Li J."/>
            <person name="Zhang X."/>
            <person name="Liu S."/>
            <person name="Sun C."/>
            <person name="Yang J."/>
            <person name="Shi Q."/>
        </authorList>
    </citation>
    <scope>NUCLEOTIDE SEQUENCE [LARGE SCALE GENOMIC DNA]</scope>
    <source>
        <strain evidence="2">JWS20170419001</strain>
        <tissue evidence="2">Muscle</tissue>
    </source>
</reference>
<dbReference type="EMBL" id="VCAZ01000150">
    <property type="protein sequence ID" value="TSY83964.1"/>
    <property type="molecule type" value="Genomic_DNA"/>
</dbReference>
<comment type="caution">
    <text evidence="2">The sequence shown here is derived from an EMBL/GenBank/DDBJ whole genome shotgun (WGS) entry which is preliminary data.</text>
</comment>
<keyword evidence="3" id="KW-1185">Reference proteome</keyword>
<proteinExistence type="predicted"/>
<feature type="compositionally biased region" description="Basic and acidic residues" evidence="1">
    <location>
        <begin position="79"/>
        <end position="89"/>
    </location>
</feature>
<feature type="region of interest" description="Disordered" evidence="1">
    <location>
        <begin position="28"/>
        <end position="89"/>
    </location>
</feature>
<gene>
    <name evidence="2" type="ORF">Baya_13901</name>
</gene>
<accession>A0A556V7Z5</accession>
<evidence type="ECO:0000313" key="3">
    <source>
        <dbReference type="Proteomes" id="UP000319801"/>
    </source>
</evidence>
<dbReference type="Proteomes" id="UP000319801">
    <property type="component" value="Unassembled WGS sequence"/>
</dbReference>
<evidence type="ECO:0000256" key="1">
    <source>
        <dbReference type="SAM" id="MobiDB-lite"/>
    </source>
</evidence>
<evidence type="ECO:0000313" key="2">
    <source>
        <dbReference type="EMBL" id="TSY83964.1"/>
    </source>
</evidence>